<reference evidence="1 2" key="1">
    <citation type="submission" date="2021-03" db="EMBL/GenBank/DDBJ databases">
        <title>Flavobacterium kribbensis sp. nov, an endophytic bacteria, isolated from soybean.</title>
        <authorList>
            <person name="Lee J."/>
            <person name="Seo J."/>
        </authorList>
    </citation>
    <scope>NUCLEOTIDE SEQUENCE [LARGE SCALE GENOMIC DNA]</scope>
    <source>
        <strain evidence="1 2">BB8</strain>
    </source>
</reference>
<protein>
    <submittedName>
        <fullName evidence="1">Uncharacterized protein</fullName>
    </submittedName>
</protein>
<sequence>MRNFIWSFLLFFSLTTISYSQTKSLEKGTYVSTNKGQKVKLNLSEDNKFELVYYTGKYEIKGDSLLFAKNQSSESRFNLLFKNDKKAKNIKIKFLDPSYYSFYIGTQKGNEEIKYQKLADLRAKYDPDWKSADVKFEIDKTDILYLVYESYSGKSDVCKYALPKDVSEITVSYDLSILEDLNITGFFDKKTNELKISDQSGQNPLVFINEKDSQPVKNETIVPLETKSVTDWTYPGKNTDYYSTAIDSTKNVAIDTTAVPAYSAVTRNSHYDFKLKIENNLSNALKATKESNNKYLVVYNDSKKTAKESFDTFIKDQEEDTGYYMYDAYNSAYDVYNYYLAGEGDKKWLKTNKITNDPSVIILNTEGDKLAIAKSDLKTQKDQFNNYGDLYKRLQRADAFVSIEKTLKNKNANDEDSIRAFNKGALLAGTYNYDSTYKQDVNSTDFIITKTPLDQKEVAQAWKKLIEAHEKDTKPDMYLVETIIREIQNEGFTKGLFNKDKSLTDTDFLAIDYVLKHSDKIEENRDSFNGQEIEVHNIGNAVSEVSNALQQNSSDSQNGISSEINKQKIISTYKKIIDSGKANFDTYRNYFTYLSQTEEKEGSNTKYLKEFKTFFDSNLSGTNPIEKLDTLFSGLNSSSNFAYDGWNSFKIYNSDLCNNAAWSIVTNPINESYLKDAIKWSEYSVAITKNNSYYLDTLAQLYYKDGQKDKAIATETLAVKYLNSDVDGETAKDIKDVLDKMQNGTY</sequence>
<dbReference type="RefSeq" id="WP_207297973.1">
    <property type="nucleotide sequence ID" value="NZ_CP071448.1"/>
</dbReference>
<proteinExistence type="predicted"/>
<gene>
    <name evidence="1" type="ORF">J0383_08470</name>
</gene>
<name>A0ABX7QIE0_9FLAO</name>
<keyword evidence="2" id="KW-1185">Reference proteome</keyword>
<evidence type="ECO:0000313" key="2">
    <source>
        <dbReference type="Proteomes" id="UP000663440"/>
    </source>
</evidence>
<dbReference type="EMBL" id="CP071448">
    <property type="protein sequence ID" value="QSW90829.1"/>
    <property type="molecule type" value="Genomic_DNA"/>
</dbReference>
<dbReference type="Proteomes" id="UP000663440">
    <property type="component" value="Chromosome"/>
</dbReference>
<accession>A0ABX7QIE0</accession>
<evidence type="ECO:0000313" key="1">
    <source>
        <dbReference type="EMBL" id="QSW90829.1"/>
    </source>
</evidence>
<organism evidence="1 2">
    <name type="scientific">Flavobacterium endoglycinae</name>
    <dbReference type="NCBI Taxonomy" id="2816357"/>
    <lineage>
        <taxon>Bacteria</taxon>
        <taxon>Pseudomonadati</taxon>
        <taxon>Bacteroidota</taxon>
        <taxon>Flavobacteriia</taxon>
        <taxon>Flavobacteriales</taxon>
        <taxon>Flavobacteriaceae</taxon>
        <taxon>Flavobacterium</taxon>
    </lineage>
</organism>